<dbReference type="AlphaFoldDB" id="A0A8C9N845"/>
<dbReference type="Ensembl" id="ENSSCAT00000016170.1">
    <property type="protein sequence ID" value="ENSSCAP00000014421.1"/>
    <property type="gene ID" value="ENSSCAG00000010598.1"/>
</dbReference>
<accession>A0A8C9N845</accession>
<keyword evidence="3" id="KW-1185">Reference proteome</keyword>
<reference evidence="2" key="1">
    <citation type="submission" date="2025-08" db="UniProtKB">
        <authorList>
            <consortium name="Ensembl"/>
        </authorList>
    </citation>
    <scope>IDENTIFICATION</scope>
</reference>
<proteinExistence type="predicted"/>
<sequence>MSKEQHPKFNQRLPWTTAESQALLSEITCQNTHCRGCQRGDGIHRLKLLPWAFLCSTEVLKFLILQFIVDVLLVHTWNNPRKPNHSVCLMQTPPQKPSKNR</sequence>
<evidence type="ECO:0000256" key="1">
    <source>
        <dbReference type="SAM" id="MobiDB-lite"/>
    </source>
</evidence>
<dbReference type="Proteomes" id="UP000694409">
    <property type="component" value="Unassembled WGS sequence"/>
</dbReference>
<name>A0A8C9N845_SERCA</name>
<organism evidence="2 3">
    <name type="scientific">Serinus canaria</name>
    <name type="common">Island canary</name>
    <name type="synonym">Fringilla canaria</name>
    <dbReference type="NCBI Taxonomy" id="9135"/>
    <lineage>
        <taxon>Eukaryota</taxon>
        <taxon>Metazoa</taxon>
        <taxon>Chordata</taxon>
        <taxon>Craniata</taxon>
        <taxon>Vertebrata</taxon>
        <taxon>Euteleostomi</taxon>
        <taxon>Archelosauria</taxon>
        <taxon>Archosauria</taxon>
        <taxon>Dinosauria</taxon>
        <taxon>Saurischia</taxon>
        <taxon>Theropoda</taxon>
        <taxon>Coelurosauria</taxon>
        <taxon>Aves</taxon>
        <taxon>Neognathae</taxon>
        <taxon>Neoaves</taxon>
        <taxon>Telluraves</taxon>
        <taxon>Australaves</taxon>
        <taxon>Passeriformes</taxon>
        <taxon>Passeroidea</taxon>
        <taxon>Fringillidae</taxon>
        <taxon>Carduelinae</taxon>
        <taxon>Serinus</taxon>
    </lineage>
</organism>
<protein>
    <submittedName>
        <fullName evidence="2">Uncharacterized protein</fullName>
    </submittedName>
</protein>
<evidence type="ECO:0000313" key="2">
    <source>
        <dbReference type="Ensembl" id="ENSSCAP00000014421.1"/>
    </source>
</evidence>
<evidence type="ECO:0000313" key="3">
    <source>
        <dbReference type="Proteomes" id="UP000694409"/>
    </source>
</evidence>
<reference evidence="2" key="2">
    <citation type="submission" date="2025-09" db="UniProtKB">
        <authorList>
            <consortium name="Ensembl"/>
        </authorList>
    </citation>
    <scope>IDENTIFICATION</scope>
</reference>
<feature type="region of interest" description="Disordered" evidence="1">
    <location>
        <begin position="81"/>
        <end position="101"/>
    </location>
</feature>